<feature type="region of interest" description="Disordered" evidence="2">
    <location>
        <begin position="265"/>
        <end position="289"/>
    </location>
</feature>
<dbReference type="GO" id="GO:0003676">
    <property type="term" value="F:nucleic acid binding"/>
    <property type="evidence" value="ECO:0007669"/>
    <property type="project" value="InterPro"/>
</dbReference>
<keyword evidence="5" id="KW-1185">Reference proteome</keyword>
<evidence type="ECO:0000313" key="4">
    <source>
        <dbReference type="EMBL" id="ANO52693.1"/>
    </source>
</evidence>
<dbReference type="CDD" id="cd00085">
    <property type="entry name" value="HNHc"/>
    <property type="match status" value="1"/>
</dbReference>
<dbReference type="GO" id="GO:0008270">
    <property type="term" value="F:zinc ion binding"/>
    <property type="evidence" value="ECO:0007669"/>
    <property type="project" value="InterPro"/>
</dbReference>
<evidence type="ECO:0000256" key="2">
    <source>
        <dbReference type="SAM" id="MobiDB-lite"/>
    </source>
</evidence>
<feature type="domain" description="HNH nuclease" evidence="3">
    <location>
        <begin position="325"/>
        <end position="376"/>
    </location>
</feature>
<evidence type="ECO:0000256" key="1">
    <source>
        <dbReference type="ARBA" id="ARBA00023450"/>
    </source>
</evidence>
<dbReference type="Gene3D" id="1.10.30.50">
    <property type="match status" value="1"/>
</dbReference>
<dbReference type="EMBL" id="CP016268">
    <property type="protein sequence ID" value="ANO52693.1"/>
    <property type="molecule type" value="Genomic_DNA"/>
</dbReference>
<dbReference type="STRING" id="1548547.BA177_17185"/>
<organism evidence="4 5">
    <name type="scientific">Woeseia oceani</name>
    <dbReference type="NCBI Taxonomy" id="1548547"/>
    <lineage>
        <taxon>Bacteria</taxon>
        <taxon>Pseudomonadati</taxon>
        <taxon>Pseudomonadota</taxon>
        <taxon>Gammaproteobacteria</taxon>
        <taxon>Woeseiales</taxon>
        <taxon>Woeseiaceae</taxon>
        <taxon>Woeseia</taxon>
    </lineage>
</organism>
<dbReference type="InterPro" id="IPR003870">
    <property type="entry name" value="DUF222"/>
</dbReference>
<feature type="compositionally biased region" description="Basic and acidic residues" evidence="2">
    <location>
        <begin position="274"/>
        <end position="289"/>
    </location>
</feature>
<comment type="similarity">
    <text evidence="1">Belongs to the Rv1128c/1148c/1588c/1702c/1945/3466 family.</text>
</comment>
<dbReference type="AlphaFoldDB" id="A0A193LJT4"/>
<evidence type="ECO:0000313" key="5">
    <source>
        <dbReference type="Proteomes" id="UP000092695"/>
    </source>
</evidence>
<dbReference type="GO" id="GO:0004519">
    <property type="term" value="F:endonuclease activity"/>
    <property type="evidence" value="ECO:0007669"/>
    <property type="project" value="InterPro"/>
</dbReference>
<dbReference type="InterPro" id="IPR002711">
    <property type="entry name" value="HNH"/>
</dbReference>
<dbReference type="Pfam" id="PF01844">
    <property type="entry name" value="HNH"/>
    <property type="match status" value="1"/>
</dbReference>
<proteinExistence type="inferred from homology"/>
<protein>
    <recommendedName>
        <fullName evidence="3">HNH nuclease domain-containing protein</fullName>
    </recommendedName>
</protein>
<dbReference type="Proteomes" id="UP000092695">
    <property type="component" value="Chromosome"/>
</dbReference>
<reference evidence="4 5" key="1">
    <citation type="submission" date="2016-06" db="EMBL/GenBank/DDBJ databases">
        <title>Complete genome sequence of a deep-branching marine Gamma Proteobacterium Woeseia oceani type strain XK5.</title>
        <authorList>
            <person name="Mu D."/>
            <person name="Du Z."/>
        </authorList>
    </citation>
    <scope>NUCLEOTIDE SEQUENCE [LARGE SCALE GENOMIC DNA]</scope>
    <source>
        <strain evidence="4 5">XK5</strain>
    </source>
</reference>
<sequence>MPAASQCAHIQRSDKYTRSDTLAARITELYAYITAANHRFLELVAEFDEQGYWQLGGVHSCAHWLNWQCGIGMNAAREKVRVARALKGLPKISKAFARGEISYSKVRAITRAATAETEDYLLMFARHGTAHHVEKLVRGYGRVNRLREVAKNQTPQDLREMTTRWDDDGCLVITARLPAEQGALLLKAMDLALDRQFEAAREIKDAASETNYVTAETPVREKESIATRRADALAEIAEAYLENESPQGSTADRYQVVVHVTADDVPSGQTSSAKHLDLPRLDDGPRVTAETSRRIGCDCSIVPIFKDSQGEPLTVGRKTRAIPPSIQRALRVRDGGCRFPGCTHSRHTDGHHIKHWADGGETSLKNLVTLCRHHHRLVHEGGFGCEVNRYGAVVFKSPRGNVIPAAFEMKAPAAVQEPKAWLAQELDCGHVDAKTCVTKWAGERCDWGLAVAHLFVNHPPITYAKSAPVCD</sequence>
<dbReference type="OrthoDB" id="5800863at2"/>
<name>A0A193LJT4_9GAMM</name>
<gene>
    <name evidence="4" type="ORF">BA177_17185</name>
</gene>
<accession>A0A193LJT4</accession>
<dbReference type="Pfam" id="PF02720">
    <property type="entry name" value="DUF222"/>
    <property type="match status" value="1"/>
</dbReference>
<dbReference type="KEGG" id="woc:BA177_17185"/>
<dbReference type="SMART" id="SM00507">
    <property type="entry name" value="HNHc"/>
    <property type="match status" value="1"/>
</dbReference>
<evidence type="ECO:0000259" key="3">
    <source>
        <dbReference type="SMART" id="SM00507"/>
    </source>
</evidence>
<dbReference type="RefSeq" id="WP_068618267.1">
    <property type="nucleotide sequence ID" value="NZ_CP016268.1"/>
</dbReference>
<dbReference type="InterPro" id="IPR003615">
    <property type="entry name" value="HNH_nuc"/>
</dbReference>